<evidence type="ECO:0000313" key="4">
    <source>
        <dbReference type="RefSeq" id="XP_026293944.1"/>
    </source>
</evidence>
<feature type="coiled-coil region" evidence="1">
    <location>
        <begin position="370"/>
        <end position="397"/>
    </location>
</feature>
<feature type="compositionally biased region" description="Polar residues" evidence="2">
    <location>
        <begin position="261"/>
        <end position="284"/>
    </location>
</feature>
<dbReference type="GO" id="GO:0006281">
    <property type="term" value="P:DNA repair"/>
    <property type="evidence" value="ECO:0007669"/>
    <property type="project" value="TreeGrafter"/>
</dbReference>
<reference evidence="4" key="1">
    <citation type="submission" date="2025-08" db="UniProtKB">
        <authorList>
            <consortium name="RefSeq"/>
        </authorList>
    </citation>
    <scope>IDENTIFICATION</scope>
    <source>
        <tissue evidence="4">Whole organism</tissue>
    </source>
</reference>
<accession>A0A6J1TKA7</accession>
<dbReference type="AlphaFoldDB" id="A0A6J1TKA7"/>
<protein>
    <submittedName>
        <fullName evidence="4">Uncharacterized protein LOC113218022 isoform X1</fullName>
    </submittedName>
</protein>
<dbReference type="Proteomes" id="UP000504606">
    <property type="component" value="Unplaced"/>
</dbReference>
<feature type="region of interest" description="Disordered" evidence="2">
    <location>
        <begin position="235"/>
        <end position="284"/>
    </location>
</feature>
<dbReference type="OrthoDB" id="7668655at2759"/>
<evidence type="ECO:0000256" key="1">
    <source>
        <dbReference type="SAM" id="Coils"/>
    </source>
</evidence>
<gene>
    <name evidence="4" type="primary">LOC113218022</name>
</gene>
<dbReference type="KEGG" id="foc:113218022"/>
<feature type="coiled-coil region" evidence="1">
    <location>
        <begin position="306"/>
        <end position="333"/>
    </location>
</feature>
<evidence type="ECO:0000256" key="2">
    <source>
        <dbReference type="SAM" id="MobiDB-lite"/>
    </source>
</evidence>
<dbReference type="PANTHER" id="PTHR28594:SF1">
    <property type="entry name" value="ATR-INTERACTING PROTEIN"/>
    <property type="match status" value="1"/>
</dbReference>
<organism evidence="3 4">
    <name type="scientific">Frankliniella occidentalis</name>
    <name type="common">Western flower thrips</name>
    <name type="synonym">Euthrips occidentalis</name>
    <dbReference type="NCBI Taxonomy" id="133901"/>
    <lineage>
        <taxon>Eukaryota</taxon>
        <taxon>Metazoa</taxon>
        <taxon>Ecdysozoa</taxon>
        <taxon>Arthropoda</taxon>
        <taxon>Hexapoda</taxon>
        <taxon>Insecta</taxon>
        <taxon>Pterygota</taxon>
        <taxon>Neoptera</taxon>
        <taxon>Paraneoptera</taxon>
        <taxon>Thysanoptera</taxon>
        <taxon>Terebrantia</taxon>
        <taxon>Thripoidea</taxon>
        <taxon>Thripidae</taxon>
        <taxon>Frankliniella</taxon>
    </lineage>
</organism>
<proteinExistence type="predicted"/>
<dbReference type="InterPro" id="IPR033349">
    <property type="entry name" value="ATRIP"/>
</dbReference>
<evidence type="ECO:0000313" key="3">
    <source>
        <dbReference type="Proteomes" id="UP000504606"/>
    </source>
</evidence>
<keyword evidence="1" id="KW-0175">Coiled coil</keyword>
<feature type="region of interest" description="Disordered" evidence="2">
    <location>
        <begin position="412"/>
        <end position="469"/>
    </location>
</feature>
<sequence length="1037" mass="116722">MQLRIEEEDKTHFFFMFQNPFAIHSVIRKIFVCVFSVIMSNRKGWSDWQNKKNDWDISKRPKLDIHKNNLSQSSSASTSSGNKSTLPISAGRGGSFKRTNSMPSSSHSSPQKDLQDGFVDINQEEFDAIEAKALAEAAAAIELQIAQSQQIETFNAGVKAKAMPLPPVDFRNNGSSNFENLFTEEIAEEDVEECMALASQEIQSSQNAAAAGNCSFSQAYNVFSKGVDAHSSVLEPPSFKKPAPPISLPKQTNAWPGAPLRSSNLPGTSRNGSTSVHPSLRPNSAQSRNIIEPKVTTVNPQAETEVRRLAQINDEQAKELKRLKEQVRNRDGEASILRSQLRQAIIEKENHKSYTAKSTLATELQFKEKLSEMESQIEAMRIKLQFQEAETNTAKERYKLLSSNSERLRLVEPKSPGTSLQTGAPTLRTPSRQRHVSGFMNRSTFEEPHSPRRPAKRSRPNDEEDQVNLDCAPVPEPIFTAQKPETKDVGEQTSFDPSDAIGGQRKSPLTLSEMLSDRLTGVQLATVEVWNVESWKTDKSCFNEEENIPTLRLLEIDRKSRPKCDPLDPRRPRLINCAQNLKHLMSWKDTNIDCSPTKVAICQIAEECSGILHFNLFLVQTIGQPSEKDLRDRDRDIIMRGSLIVPLNDFDLLDEKQWYKEEYGVEMRRSLGILSEIAFVSPFAASLVTGGLAPSDTVIKRHKFTELPEYSSLKQSIPEEEGDRFYMMRLLLDICSTIVELKLTISFNGVLAGILTLLKNCARHNVLEEEGQRYILKIIHHVLIARPASKVLVLLVDLLTSVSSFQTIMSSLCTKCDNDDNIVEINGLCTFTKSTCILQLLFIHLKAVTENNRWYLIDSVSEWLVAVVAQDSDAPAWILASPGINEEPHVECCVIATCTLIQLLSDVLERFKRILLEEELGNMSPSTMIMSRHKEERNLKNILVQIMRRSIILCRKLVQNHMFQFMGRVEGLYEILVHGIEKNQKHLKLSSDLELYLDDLSRAEHAAWHSPSSGVHSPLANPQFKLYLDFATASVLK</sequence>
<feature type="region of interest" description="Disordered" evidence="2">
    <location>
        <begin position="485"/>
        <end position="505"/>
    </location>
</feature>
<feature type="region of interest" description="Disordered" evidence="2">
    <location>
        <begin position="66"/>
        <end position="114"/>
    </location>
</feature>
<feature type="compositionally biased region" description="Polar residues" evidence="2">
    <location>
        <begin position="416"/>
        <end position="430"/>
    </location>
</feature>
<keyword evidence="3" id="KW-1185">Reference proteome</keyword>
<feature type="compositionally biased region" description="Low complexity" evidence="2">
    <location>
        <begin position="71"/>
        <end position="84"/>
    </location>
</feature>
<name>A0A6J1TKA7_FRAOC</name>
<dbReference type="RefSeq" id="XP_026293944.1">
    <property type="nucleotide sequence ID" value="XM_026438159.2"/>
</dbReference>
<dbReference type="PANTHER" id="PTHR28594">
    <property type="entry name" value="ATR-INTERACTING PROTEIN"/>
    <property type="match status" value="1"/>
</dbReference>
<dbReference type="GO" id="GO:0000077">
    <property type="term" value="P:DNA damage checkpoint signaling"/>
    <property type="evidence" value="ECO:0007669"/>
    <property type="project" value="InterPro"/>
</dbReference>
<dbReference type="GeneID" id="113218022"/>